<comment type="caution">
    <text evidence="12">The sequence shown here is derived from an EMBL/GenBank/DDBJ whole genome shotgun (WGS) entry which is preliminary data.</text>
</comment>
<evidence type="ECO:0000256" key="8">
    <source>
        <dbReference type="ARBA" id="ARBA00023004"/>
    </source>
</evidence>
<keyword evidence="5" id="KW-0349">Heme</keyword>
<dbReference type="CDD" id="cd00143">
    <property type="entry name" value="PP2Cc"/>
    <property type="match status" value="1"/>
</dbReference>
<dbReference type="EMBL" id="LSRX01000807">
    <property type="protein sequence ID" value="OLP88546.1"/>
    <property type="molecule type" value="Genomic_DNA"/>
</dbReference>
<comment type="cofactor">
    <cofactor evidence="2">
        <name>[4Fe-4S] cluster</name>
        <dbReference type="ChEBI" id="CHEBI:49883"/>
    </cofactor>
</comment>
<dbReference type="GO" id="GO:0009337">
    <property type="term" value="C:sulfite reductase complex (NADPH)"/>
    <property type="evidence" value="ECO:0007669"/>
    <property type="project" value="TreeGrafter"/>
</dbReference>
<dbReference type="GO" id="GO:0051539">
    <property type="term" value="F:4 iron, 4 sulfur cluster binding"/>
    <property type="evidence" value="ECO:0007669"/>
    <property type="project" value="UniProtKB-KW"/>
</dbReference>
<evidence type="ECO:0000256" key="5">
    <source>
        <dbReference type="ARBA" id="ARBA00022617"/>
    </source>
</evidence>
<dbReference type="Gene3D" id="3.60.40.10">
    <property type="entry name" value="PPM-type phosphatase domain"/>
    <property type="match status" value="1"/>
</dbReference>
<dbReference type="InterPro" id="IPR006067">
    <property type="entry name" value="NO2/SO3_Rdtase_4Fe4S_dom"/>
</dbReference>
<dbReference type="OrthoDB" id="1688044at2759"/>
<name>A0A1Q9D045_SYMMI</name>
<dbReference type="SUPFAM" id="SSF81606">
    <property type="entry name" value="PP2C-like"/>
    <property type="match status" value="1"/>
</dbReference>
<reference evidence="12 13" key="1">
    <citation type="submission" date="2016-02" db="EMBL/GenBank/DDBJ databases">
        <title>Genome analysis of coral dinoflagellate symbionts highlights evolutionary adaptations to a symbiotic lifestyle.</title>
        <authorList>
            <person name="Aranda M."/>
            <person name="Li Y."/>
            <person name="Liew Y.J."/>
            <person name="Baumgarten S."/>
            <person name="Simakov O."/>
            <person name="Wilson M."/>
            <person name="Piel J."/>
            <person name="Ashoor H."/>
            <person name="Bougouffa S."/>
            <person name="Bajic V.B."/>
            <person name="Ryu T."/>
            <person name="Ravasi T."/>
            <person name="Bayer T."/>
            <person name="Micklem G."/>
            <person name="Kim H."/>
            <person name="Bhak J."/>
            <person name="Lajeunesse T.C."/>
            <person name="Voolstra C.R."/>
        </authorList>
    </citation>
    <scope>NUCLEOTIDE SEQUENCE [LARGE SCALE GENOMIC DNA]</scope>
    <source>
        <strain evidence="12 13">CCMP2467</strain>
    </source>
</reference>
<evidence type="ECO:0000256" key="4">
    <source>
        <dbReference type="ARBA" id="ARBA00022485"/>
    </source>
</evidence>
<proteinExistence type="inferred from homology"/>
<evidence type="ECO:0000259" key="11">
    <source>
        <dbReference type="PROSITE" id="PS51746"/>
    </source>
</evidence>
<evidence type="ECO:0000256" key="1">
    <source>
        <dbReference type="ARBA" id="ARBA00001929"/>
    </source>
</evidence>
<dbReference type="PROSITE" id="PS51746">
    <property type="entry name" value="PPM_2"/>
    <property type="match status" value="1"/>
</dbReference>
<feature type="domain" description="PPM-type phosphatase" evidence="11">
    <location>
        <begin position="1393"/>
        <end position="1673"/>
    </location>
</feature>
<keyword evidence="4" id="KW-0004">4Fe-4S</keyword>
<keyword evidence="9" id="KW-0411">Iron-sulfur</keyword>
<dbReference type="SUPFAM" id="SSF56014">
    <property type="entry name" value="Nitrite and sulphite reductase 4Fe-4S domain-like"/>
    <property type="match status" value="2"/>
</dbReference>
<dbReference type="GO" id="GO:0010181">
    <property type="term" value="F:FMN binding"/>
    <property type="evidence" value="ECO:0007669"/>
    <property type="project" value="InterPro"/>
</dbReference>
<organism evidence="12 13">
    <name type="scientific">Symbiodinium microadriaticum</name>
    <name type="common">Dinoflagellate</name>
    <name type="synonym">Zooxanthella microadriatica</name>
    <dbReference type="NCBI Taxonomy" id="2951"/>
    <lineage>
        <taxon>Eukaryota</taxon>
        <taxon>Sar</taxon>
        <taxon>Alveolata</taxon>
        <taxon>Dinophyceae</taxon>
        <taxon>Suessiales</taxon>
        <taxon>Symbiodiniaceae</taxon>
        <taxon>Symbiodinium</taxon>
    </lineage>
</organism>
<comment type="similarity">
    <text evidence="3">Belongs to the nitrite and sulfite reductase 4Fe-4S domain family.</text>
</comment>
<feature type="compositionally biased region" description="Basic and acidic residues" evidence="10">
    <location>
        <begin position="91"/>
        <end position="112"/>
    </location>
</feature>
<keyword evidence="7" id="KW-0560">Oxidoreductase</keyword>
<evidence type="ECO:0000256" key="9">
    <source>
        <dbReference type="ARBA" id="ARBA00023014"/>
    </source>
</evidence>
<dbReference type="GO" id="GO:0020037">
    <property type="term" value="F:heme binding"/>
    <property type="evidence" value="ECO:0007669"/>
    <property type="project" value="InterPro"/>
</dbReference>
<keyword evidence="8" id="KW-0408">Iron</keyword>
<dbReference type="InterPro" id="IPR036136">
    <property type="entry name" value="Nit/Sulf_reduc_fer-like_dom_sf"/>
</dbReference>
<dbReference type="PROSITE" id="PS00365">
    <property type="entry name" value="NIR_SIR"/>
    <property type="match status" value="1"/>
</dbReference>
<evidence type="ECO:0000313" key="12">
    <source>
        <dbReference type="EMBL" id="OLP88546.1"/>
    </source>
</evidence>
<dbReference type="GO" id="GO:0000103">
    <property type="term" value="P:sulfate assimilation"/>
    <property type="evidence" value="ECO:0007669"/>
    <property type="project" value="TreeGrafter"/>
</dbReference>
<evidence type="ECO:0000256" key="3">
    <source>
        <dbReference type="ARBA" id="ARBA00010429"/>
    </source>
</evidence>
<evidence type="ECO:0000256" key="7">
    <source>
        <dbReference type="ARBA" id="ARBA00023002"/>
    </source>
</evidence>
<feature type="region of interest" description="Disordered" evidence="10">
    <location>
        <begin position="54"/>
        <end position="114"/>
    </location>
</feature>
<dbReference type="PRINTS" id="PR00369">
    <property type="entry name" value="FLAVODOXIN"/>
</dbReference>
<dbReference type="Proteomes" id="UP000186817">
    <property type="component" value="Unassembled WGS sequence"/>
</dbReference>
<gene>
    <name evidence="12" type="primary">cysI</name>
    <name evidence="12" type="ORF">AK812_SmicGene30105</name>
</gene>
<protein>
    <submittedName>
        <fullName evidence="12">Sulfite reductase [NADPH] hemoprotein beta-component</fullName>
    </submittedName>
</protein>
<dbReference type="InterPro" id="IPR005117">
    <property type="entry name" value="NiRdtase/SiRdtase_haem-b_fer"/>
</dbReference>
<accession>A0A1Q9D045</accession>
<dbReference type="GO" id="GO:0046872">
    <property type="term" value="F:metal ion binding"/>
    <property type="evidence" value="ECO:0007669"/>
    <property type="project" value="UniProtKB-KW"/>
</dbReference>
<evidence type="ECO:0000256" key="2">
    <source>
        <dbReference type="ARBA" id="ARBA00001966"/>
    </source>
</evidence>
<dbReference type="GO" id="GO:0050311">
    <property type="term" value="F:sulfite reductase (ferredoxin) activity"/>
    <property type="evidence" value="ECO:0007669"/>
    <property type="project" value="TreeGrafter"/>
</dbReference>
<dbReference type="InterPro" id="IPR006066">
    <property type="entry name" value="NO2/SO3_Rdtase_FeS/sirohaem_BS"/>
</dbReference>
<dbReference type="InterPro" id="IPR001932">
    <property type="entry name" value="PPM-type_phosphatase-like_dom"/>
</dbReference>
<dbReference type="InterPro" id="IPR045169">
    <property type="entry name" value="NO2/SO3_Rdtase_4Fe4S_prot"/>
</dbReference>
<dbReference type="InterPro" id="IPR045854">
    <property type="entry name" value="NO2/SO3_Rdtase_4Fe4S_sf"/>
</dbReference>
<evidence type="ECO:0000256" key="10">
    <source>
        <dbReference type="SAM" id="MobiDB-lite"/>
    </source>
</evidence>
<keyword evidence="6" id="KW-0479">Metal-binding</keyword>
<dbReference type="PANTHER" id="PTHR11493:SF47">
    <property type="entry name" value="SULFITE REDUCTASE [NADPH] SUBUNIT BETA"/>
    <property type="match status" value="1"/>
</dbReference>
<dbReference type="Gene3D" id="3.30.413.10">
    <property type="entry name" value="Sulfite Reductase Hemoprotein, domain 1"/>
    <property type="match status" value="2"/>
</dbReference>
<evidence type="ECO:0000256" key="6">
    <source>
        <dbReference type="ARBA" id="ARBA00022723"/>
    </source>
</evidence>
<dbReference type="SUPFAM" id="SSF52218">
    <property type="entry name" value="Flavoproteins"/>
    <property type="match status" value="1"/>
</dbReference>
<dbReference type="Gene3D" id="3.40.50.360">
    <property type="match status" value="2"/>
</dbReference>
<dbReference type="InterPro" id="IPR001094">
    <property type="entry name" value="Flavdoxin-like"/>
</dbReference>
<dbReference type="Pfam" id="PF00481">
    <property type="entry name" value="PP2C"/>
    <property type="match status" value="1"/>
</dbReference>
<evidence type="ECO:0000313" key="13">
    <source>
        <dbReference type="Proteomes" id="UP000186817"/>
    </source>
</evidence>
<dbReference type="Pfam" id="PF01077">
    <property type="entry name" value="NIR_SIR"/>
    <property type="match status" value="1"/>
</dbReference>
<dbReference type="GO" id="GO:0016002">
    <property type="term" value="F:sulfite reductase activity"/>
    <property type="evidence" value="ECO:0007669"/>
    <property type="project" value="TreeGrafter"/>
</dbReference>
<keyword evidence="13" id="KW-1185">Reference proteome</keyword>
<sequence length="1674" mass="185219">MAGAPNSPRFESDKEDGEEPKTRKLVFDGIDAAAKCDGVDVDKRMLEGRKANRGFTIAAGTAADPDFSDLRNSKRAQTLPADCSRRAKKGKAGEKGESGDKDAEGFQSRVRDQASPSTLEPFLLASGPWTTTPGTLAADITTTVGQELLFADAPDDMVEFIPLDMRGYLCAARELFRSGVEKESSRDFNVRTPLTEEALDYMCYGTLILVWKCTQYFGWRQSEYGRVGQYGLDPKEIKMFAAVEGGEDPVVIPALAALARTYCAPRILRTAENVKRLVPILLIDPTFGGRDQSSKANLAQKNMNPGNTQLSRALRIALMRALCLARYMRHLNFGPHGFNWFDERFHWDAVCEDCVVPAFASLLAGLGGYGRENEVTSAFDEERGGLVDRDLSITSLALDAFRVLERQSRPIYQELVFWELHLLMLFVSMLMHRFPGAAYCFDGSFFRWIVLKAKEGLILPLLTGTQMWDKRHHSVVLSVHEMIERDGWFVTACGYLSGLKMTQIRGGDFNMSEDSKKQLEEMQQHLLSRYRHGSVSLAFDVIPQEFMRFRFSRSHQVHTSLSAAVSAANSSEEGKCWVQTALQQGSKHLAVLLVATQKLGADRKPVSQLEVLRAMEYGGVYVAAGDLESSGGLLKEAAGYMEGPAFVLVAPAETIKGDENWTSFTYDPRKEDKGTMGSRALKYCFKGLLTLIAKKSLPSATAADGGDAAALSEGLVTILYSSDTGHAEECAKAVARQCRNGGFASSAVRCGTMDSFDVAALLVRSSSYCIFGLGDSHYWGKGTEESKFNFAQPSAKPARDLDDLLEKMGAQRMMPTGFGDDQDTDQYHTGFAEWKGQLFSRLGVDKADAAGGGDDGPVKTDEQIKVETKQLRGSMKESLDDVTTGQIPFQDTKLIKSHGSYQQDDRDLREERQKMGVENAFSFMIRIRLPGGFCTAEQWIAMDDICQNFANGTLKITTRQTWQVHGVLKRNVKATMRAMNKACMDTLAACGDVCRNVLCTSRPDVCSKAEILHYTYEIHDHCLPRSGAYHEIFLMQGPEMAEKIQIMGSLPVEEEPLYGLTYLPRKFKVAVAIPPSNDVDLFAHCAGFIAIIQNGKLLGFNVAVGGGLGFTHNNQKTHPRLADVIGFCKPGDAKCVCECILTVARDFGDRTGRKHARVKYTVEDYGPEWFKEQVEDRLGFKLETAKPYKPVPIGRVKESTRVCIRKIAEELSGKEKGGFRMTCNQSLVLENISEAVADKVGLGQEDIVIRMTGCPNSCGRPSMAEIGFIGKAPGTYNMYLGADFVGQRLNTLFAESVNEDQIIQILTPIFGRFAQERQKGEKFGDFLVRTKIVKPMNNGRDWWTTPEDVLDETFKTKVIGHSHGLITEGQQHGDERERISWGNIPLDPPPLIACQKGCKGFKDTSPNQDNFSVTHFKSGYTLVCTFDGHGPFGHIVSTRTVQTVPWFMVVESGFDKDTIDESIIEKALINAFEKAQKDVVAHSLENDWDVQASGSTAVAALFKGNKVWTANAGDSRCAIGTEADKKVVFETEDHKPQSDKEKARIEASGGEVRSQTYPDGWVNHRIFIKGKDYPGLCMARTLGDQSVKDYGVIATPEVLLTTVDLSKKAFFIIASDGVWEFLDSQFVVKAVAKKIQSDGPAKTLEKLQREAKKRWKAEEGDYCDDITSVLVQLR</sequence>
<dbReference type="PANTHER" id="PTHR11493">
    <property type="entry name" value="SULFITE REDUCTASE [NADPH] SUBUNIT BETA-RELATED"/>
    <property type="match status" value="1"/>
</dbReference>
<dbReference type="Pfam" id="PF03460">
    <property type="entry name" value="NIR_SIR_ferr"/>
    <property type="match status" value="1"/>
</dbReference>
<dbReference type="InterPro" id="IPR036457">
    <property type="entry name" value="PPM-type-like_dom_sf"/>
</dbReference>
<dbReference type="SMART" id="SM00332">
    <property type="entry name" value="PP2Cc"/>
    <property type="match status" value="1"/>
</dbReference>
<dbReference type="SUPFAM" id="SSF55124">
    <property type="entry name" value="Nitrite/Sulfite reductase N-terminal domain-like"/>
    <property type="match status" value="1"/>
</dbReference>
<comment type="cofactor">
    <cofactor evidence="1">
        <name>siroheme</name>
        <dbReference type="ChEBI" id="CHEBI:60052"/>
    </cofactor>
</comment>
<feature type="region of interest" description="Disordered" evidence="10">
    <location>
        <begin position="1"/>
        <end position="25"/>
    </location>
</feature>
<dbReference type="InterPro" id="IPR029039">
    <property type="entry name" value="Flavoprotein-like_sf"/>
</dbReference>